<dbReference type="InterPro" id="IPR050595">
    <property type="entry name" value="Bact_response_regulator"/>
</dbReference>
<evidence type="ECO:0000259" key="3">
    <source>
        <dbReference type="PROSITE" id="PS50110"/>
    </source>
</evidence>
<evidence type="ECO:0000256" key="2">
    <source>
        <dbReference type="PROSITE-ProRule" id="PRU00169"/>
    </source>
</evidence>
<dbReference type="Gene3D" id="3.40.50.2300">
    <property type="match status" value="1"/>
</dbReference>
<dbReference type="RefSeq" id="WP_052043042.1">
    <property type="nucleotide sequence ID" value="NZ_ARXU01000013.1"/>
</dbReference>
<dbReference type="InterPro" id="IPR011006">
    <property type="entry name" value="CheY-like_superfamily"/>
</dbReference>
<name>A0ABR4W9Z9_9GAMM</name>
<organism evidence="4 5">
    <name type="scientific">Alcanivorax jadensis T9</name>
    <dbReference type="NCBI Taxonomy" id="1177181"/>
    <lineage>
        <taxon>Bacteria</taxon>
        <taxon>Pseudomonadati</taxon>
        <taxon>Pseudomonadota</taxon>
        <taxon>Gammaproteobacteria</taxon>
        <taxon>Oceanospirillales</taxon>
        <taxon>Alcanivoracaceae</taxon>
        <taxon>Alcanivorax</taxon>
    </lineage>
</organism>
<evidence type="ECO:0000313" key="4">
    <source>
        <dbReference type="EMBL" id="KGD60203.1"/>
    </source>
</evidence>
<keyword evidence="4" id="KW-0238">DNA-binding</keyword>
<dbReference type="SMART" id="SM00448">
    <property type="entry name" value="REC"/>
    <property type="match status" value="1"/>
</dbReference>
<evidence type="ECO:0000256" key="1">
    <source>
        <dbReference type="ARBA" id="ARBA00022553"/>
    </source>
</evidence>
<feature type="modified residue" description="4-aspartylphosphate" evidence="2">
    <location>
        <position position="51"/>
    </location>
</feature>
<accession>A0ABR4W9Z9</accession>
<dbReference type="Proteomes" id="UP000029443">
    <property type="component" value="Unassembled WGS sequence"/>
</dbReference>
<keyword evidence="5" id="KW-1185">Reference proteome</keyword>
<keyword evidence="1 2" id="KW-0597">Phosphoprotein</keyword>
<protein>
    <submittedName>
        <fullName evidence="4">DNA-binding response regulator OmpR</fullName>
    </submittedName>
</protein>
<sequence>MNVLVVEDNKAVSLIICRIIEELGHEYVLAADGEAALRLYRQRNVDLLILDVELPILDGFSVAREIRNQNGQTPILFISGNHSEAYQQQCLDAGGETLMPKPLRPSELRRWLEVAFTQLACSNLTPSGASA</sequence>
<evidence type="ECO:0000313" key="5">
    <source>
        <dbReference type="Proteomes" id="UP000029443"/>
    </source>
</evidence>
<dbReference type="PANTHER" id="PTHR44591">
    <property type="entry name" value="STRESS RESPONSE REGULATOR PROTEIN 1"/>
    <property type="match status" value="1"/>
</dbReference>
<dbReference type="SUPFAM" id="SSF52172">
    <property type="entry name" value="CheY-like"/>
    <property type="match status" value="1"/>
</dbReference>
<reference evidence="4 5" key="1">
    <citation type="submission" date="2012-09" db="EMBL/GenBank/DDBJ databases">
        <title>Genome Sequence of alkane-degrading Bacterium Alcanivorax jadensis T9.</title>
        <authorList>
            <person name="Lai Q."/>
            <person name="Shao Z."/>
        </authorList>
    </citation>
    <scope>NUCLEOTIDE SEQUENCE [LARGE SCALE GENOMIC DNA]</scope>
    <source>
        <strain evidence="4 5">T9</strain>
    </source>
</reference>
<comment type="caution">
    <text evidence="4">The sequence shown here is derived from an EMBL/GenBank/DDBJ whole genome shotgun (WGS) entry which is preliminary data.</text>
</comment>
<proteinExistence type="predicted"/>
<dbReference type="PROSITE" id="PS50110">
    <property type="entry name" value="RESPONSE_REGULATORY"/>
    <property type="match status" value="1"/>
</dbReference>
<feature type="domain" description="Response regulatory" evidence="3">
    <location>
        <begin position="2"/>
        <end position="116"/>
    </location>
</feature>
<dbReference type="InterPro" id="IPR001789">
    <property type="entry name" value="Sig_transdc_resp-reg_receiver"/>
</dbReference>
<dbReference type="PANTHER" id="PTHR44591:SF3">
    <property type="entry name" value="RESPONSE REGULATORY DOMAIN-CONTAINING PROTEIN"/>
    <property type="match status" value="1"/>
</dbReference>
<dbReference type="Pfam" id="PF00072">
    <property type="entry name" value="Response_reg"/>
    <property type="match status" value="1"/>
</dbReference>
<dbReference type="EMBL" id="ARXU01000013">
    <property type="protein sequence ID" value="KGD60203.1"/>
    <property type="molecule type" value="Genomic_DNA"/>
</dbReference>
<dbReference type="CDD" id="cd17546">
    <property type="entry name" value="REC_hyHK_CKI1_RcsC-like"/>
    <property type="match status" value="1"/>
</dbReference>
<gene>
    <name evidence="4" type="ORF">T9A_02776</name>
</gene>
<dbReference type="GO" id="GO:0003677">
    <property type="term" value="F:DNA binding"/>
    <property type="evidence" value="ECO:0007669"/>
    <property type="project" value="UniProtKB-KW"/>
</dbReference>